<name>A0A1U7DIQ0_9RHOB</name>
<dbReference type="InterPro" id="IPR004046">
    <property type="entry name" value="GST_C"/>
</dbReference>
<evidence type="ECO:0000313" key="1">
    <source>
        <dbReference type="EMBL" id="APX89748.1"/>
    </source>
</evidence>
<gene>
    <name evidence="1" type="ORF">BV394_08480</name>
</gene>
<dbReference type="Pfam" id="PF00043">
    <property type="entry name" value="GST_C"/>
    <property type="match status" value="1"/>
</dbReference>
<dbReference type="OrthoDB" id="9810080at2"/>
<dbReference type="EMBL" id="CP019124">
    <property type="protein sequence ID" value="APX89748.1"/>
    <property type="molecule type" value="Genomic_DNA"/>
</dbReference>
<proteinExistence type="predicted"/>
<sequence length="198" mass="22255">MYTVIGPVKSRALRVLWMLEELGEPYEHRPEAPRSDAVRALNPSGKVPVLLADGAAITDSTAILQFLADRHGRLTHEAGTLARARQDGMTHFVLDEMDAILWTAARHSFILPEERRLPEIKDSLKWEFTRSLERLEERLGDQPFLMGEEMTVPDILCGHCGNWATNARFPVPEEGPVAAYFQRLRDRPAFGRAVAQAA</sequence>
<organism evidence="1 2">
    <name type="scientific">Brevirhabdus pacifica</name>
    <dbReference type="NCBI Taxonomy" id="1267768"/>
    <lineage>
        <taxon>Bacteria</taxon>
        <taxon>Pseudomonadati</taxon>
        <taxon>Pseudomonadota</taxon>
        <taxon>Alphaproteobacteria</taxon>
        <taxon>Rhodobacterales</taxon>
        <taxon>Paracoccaceae</taxon>
        <taxon>Brevirhabdus</taxon>
    </lineage>
</organism>
<dbReference type="SUPFAM" id="SSF47616">
    <property type="entry name" value="GST C-terminal domain-like"/>
    <property type="match status" value="1"/>
</dbReference>
<dbReference type="PROSITE" id="PS50404">
    <property type="entry name" value="GST_NTER"/>
    <property type="match status" value="1"/>
</dbReference>
<evidence type="ECO:0000313" key="2">
    <source>
        <dbReference type="Proteomes" id="UP000187266"/>
    </source>
</evidence>
<dbReference type="SFLD" id="SFLDS00019">
    <property type="entry name" value="Glutathione_Transferase_(cytos"/>
    <property type="match status" value="1"/>
</dbReference>
<dbReference type="RefSeq" id="WP_076979770.1">
    <property type="nucleotide sequence ID" value="NZ_CP019124.1"/>
</dbReference>
<dbReference type="STRING" id="1267768.BV394_08480"/>
<keyword evidence="2" id="KW-1185">Reference proteome</keyword>
<dbReference type="InterPro" id="IPR040079">
    <property type="entry name" value="Glutathione_S-Trfase"/>
</dbReference>
<accession>A0A1U7DIQ0</accession>
<dbReference type="PROSITE" id="PS50405">
    <property type="entry name" value="GST_CTER"/>
    <property type="match status" value="1"/>
</dbReference>
<dbReference type="Proteomes" id="UP000187266">
    <property type="component" value="Chromosome"/>
</dbReference>
<dbReference type="AlphaFoldDB" id="A0A1U7DIQ0"/>
<dbReference type="Pfam" id="PF13409">
    <property type="entry name" value="GST_N_2"/>
    <property type="match status" value="1"/>
</dbReference>
<dbReference type="Gene3D" id="3.40.30.10">
    <property type="entry name" value="Glutaredoxin"/>
    <property type="match status" value="1"/>
</dbReference>
<reference evidence="1 2" key="1">
    <citation type="submission" date="2017-01" db="EMBL/GenBank/DDBJ databases">
        <title>Genomic analysis of Xuhuaishuia manganoxidans DY6-4.</title>
        <authorList>
            <person name="Wang X."/>
        </authorList>
    </citation>
    <scope>NUCLEOTIDE SEQUENCE [LARGE SCALE GENOMIC DNA]</scope>
    <source>
        <strain evidence="1 2">DY6-4</strain>
    </source>
</reference>
<dbReference type="SUPFAM" id="SSF52833">
    <property type="entry name" value="Thioredoxin-like"/>
    <property type="match status" value="1"/>
</dbReference>
<accession>A0A2M9DCP8</accession>
<dbReference type="InterPro" id="IPR004045">
    <property type="entry name" value="Glutathione_S-Trfase_N"/>
</dbReference>
<dbReference type="CDD" id="cd03046">
    <property type="entry name" value="GST_N_GTT1_like"/>
    <property type="match status" value="1"/>
</dbReference>
<dbReference type="PANTHER" id="PTHR44051">
    <property type="entry name" value="GLUTATHIONE S-TRANSFERASE-RELATED"/>
    <property type="match status" value="1"/>
</dbReference>
<dbReference type="InterPro" id="IPR036249">
    <property type="entry name" value="Thioredoxin-like_sf"/>
</dbReference>
<protein>
    <submittedName>
        <fullName evidence="1">Glutathione S-transferase</fullName>
    </submittedName>
</protein>
<dbReference type="PANTHER" id="PTHR44051:SF8">
    <property type="entry name" value="GLUTATHIONE S-TRANSFERASE GSTA"/>
    <property type="match status" value="1"/>
</dbReference>
<dbReference type="SFLD" id="SFLDG01150">
    <property type="entry name" value="Main.1:_Beta-like"/>
    <property type="match status" value="1"/>
</dbReference>
<dbReference type="InterPro" id="IPR036282">
    <property type="entry name" value="Glutathione-S-Trfase_C_sf"/>
</dbReference>
<dbReference type="InterPro" id="IPR010987">
    <property type="entry name" value="Glutathione-S-Trfase_C-like"/>
</dbReference>
<dbReference type="Gene3D" id="1.20.1050.10">
    <property type="match status" value="1"/>
</dbReference>
<dbReference type="SFLD" id="SFLDG00358">
    <property type="entry name" value="Main_(cytGST)"/>
    <property type="match status" value="1"/>
</dbReference>